<name>A0A100VYX7_9MYCO</name>
<reference evidence="3" key="1">
    <citation type="journal article" date="2016" name="Genome Announc.">
        <title>Draft Genome Sequences of Five Rapidly Growing Mycobacterium Species, M. thermoresistibile, M. fortuitum subsp. acetamidolyticum, M. canariasense, M. brisbanense, and M. novocastrense.</title>
        <authorList>
            <person name="Katahira K."/>
            <person name="Ogura Y."/>
            <person name="Gotoh Y."/>
            <person name="Hayashi T."/>
        </authorList>
    </citation>
    <scope>NUCLEOTIDE SEQUENCE [LARGE SCALE GENOMIC DNA]</scope>
    <source>
        <strain evidence="3">JCM15654</strain>
    </source>
</reference>
<dbReference type="AlphaFoldDB" id="A0A100VYX7"/>
<proteinExistence type="predicted"/>
<keyword evidence="3" id="KW-1185">Reference proteome</keyword>
<evidence type="ECO:0000313" key="2">
    <source>
        <dbReference type="EMBL" id="GAS88576.1"/>
    </source>
</evidence>
<evidence type="ECO:0000256" key="1">
    <source>
        <dbReference type="SAM" id="MobiDB-lite"/>
    </source>
</evidence>
<accession>A0A100VYX7</accession>
<evidence type="ECO:0000313" key="3">
    <source>
        <dbReference type="Proteomes" id="UP000069620"/>
    </source>
</evidence>
<comment type="caution">
    <text evidence="2">The sequence shown here is derived from an EMBL/GenBank/DDBJ whole genome shotgun (WGS) entry which is preliminary data.</text>
</comment>
<dbReference type="Proteomes" id="UP000069620">
    <property type="component" value="Unassembled WGS sequence"/>
</dbReference>
<organism evidence="2 3">
    <name type="scientific">Mycolicibacterium brisbanense</name>
    <dbReference type="NCBI Taxonomy" id="146020"/>
    <lineage>
        <taxon>Bacteria</taxon>
        <taxon>Bacillati</taxon>
        <taxon>Actinomycetota</taxon>
        <taxon>Actinomycetes</taxon>
        <taxon>Mycobacteriales</taxon>
        <taxon>Mycobacteriaceae</taxon>
        <taxon>Mycolicibacterium</taxon>
    </lineage>
</organism>
<feature type="region of interest" description="Disordered" evidence="1">
    <location>
        <begin position="24"/>
        <end position="48"/>
    </location>
</feature>
<protein>
    <submittedName>
        <fullName evidence="2">PaaX-like protein C-terminal domain protein</fullName>
    </submittedName>
</protein>
<sequence length="86" mass="8827">MCVEPVMFTVAGPCRPVTFTVPPDTALTRPSTRSFPSWPAPGAGPAAADVDVDVEPLVAELGADDVLDVPHAAKESTANPARVTTA</sequence>
<gene>
    <name evidence="2" type="ORF">RMCB_2672</name>
</gene>
<reference evidence="3" key="2">
    <citation type="submission" date="2016-02" db="EMBL/GenBank/DDBJ databases">
        <title>Draft genome sequence of five rapidly growing Mycobacterium species.</title>
        <authorList>
            <person name="Katahira K."/>
            <person name="Gotou Y."/>
            <person name="Iida K."/>
            <person name="Ogura Y."/>
            <person name="Hayashi T."/>
        </authorList>
    </citation>
    <scope>NUCLEOTIDE SEQUENCE [LARGE SCALE GENOMIC DNA]</scope>
    <source>
        <strain evidence="3">JCM15654</strain>
    </source>
</reference>
<dbReference type="EMBL" id="BCSX01000024">
    <property type="protein sequence ID" value="GAS88576.1"/>
    <property type="molecule type" value="Genomic_DNA"/>
</dbReference>